<evidence type="ECO:0000313" key="2">
    <source>
        <dbReference type="EMBL" id="KHJ90692.1"/>
    </source>
</evidence>
<protein>
    <submittedName>
        <fullName evidence="2">Uncharacterized protein</fullName>
    </submittedName>
</protein>
<feature type="region of interest" description="Disordered" evidence="1">
    <location>
        <begin position="1"/>
        <end position="22"/>
    </location>
</feature>
<sequence>MQEREVHLSHVQKSSYNRTGASGDLVPRPEMLMCSLLQYHSSIFVRYPCDSTCYVVLLHAETIMLDISICA</sequence>
<dbReference type="AlphaFoldDB" id="A0A0B1T4J3"/>
<keyword evidence="3" id="KW-1185">Reference proteome</keyword>
<reference evidence="2 3" key="1">
    <citation type="submission" date="2014-03" db="EMBL/GenBank/DDBJ databases">
        <title>Draft genome of the hookworm Oesophagostomum dentatum.</title>
        <authorList>
            <person name="Mitreva M."/>
        </authorList>
    </citation>
    <scope>NUCLEOTIDE SEQUENCE [LARGE SCALE GENOMIC DNA]</scope>
    <source>
        <strain evidence="2 3">OD-Hann</strain>
    </source>
</reference>
<name>A0A0B1T4J3_OESDE</name>
<proteinExistence type="predicted"/>
<gene>
    <name evidence="2" type="ORF">OESDEN_09457</name>
</gene>
<feature type="compositionally biased region" description="Polar residues" evidence="1">
    <location>
        <begin position="11"/>
        <end position="20"/>
    </location>
</feature>
<accession>A0A0B1T4J3</accession>
<evidence type="ECO:0000313" key="3">
    <source>
        <dbReference type="Proteomes" id="UP000053660"/>
    </source>
</evidence>
<organism evidence="2 3">
    <name type="scientific">Oesophagostomum dentatum</name>
    <name type="common">Nodular worm</name>
    <dbReference type="NCBI Taxonomy" id="61180"/>
    <lineage>
        <taxon>Eukaryota</taxon>
        <taxon>Metazoa</taxon>
        <taxon>Ecdysozoa</taxon>
        <taxon>Nematoda</taxon>
        <taxon>Chromadorea</taxon>
        <taxon>Rhabditida</taxon>
        <taxon>Rhabditina</taxon>
        <taxon>Rhabditomorpha</taxon>
        <taxon>Strongyloidea</taxon>
        <taxon>Strongylidae</taxon>
        <taxon>Oesophagostomum</taxon>
    </lineage>
</organism>
<dbReference type="EMBL" id="KN552761">
    <property type="protein sequence ID" value="KHJ90692.1"/>
    <property type="molecule type" value="Genomic_DNA"/>
</dbReference>
<evidence type="ECO:0000256" key="1">
    <source>
        <dbReference type="SAM" id="MobiDB-lite"/>
    </source>
</evidence>
<dbReference type="Proteomes" id="UP000053660">
    <property type="component" value="Unassembled WGS sequence"/>
</dbReference>